<feature type="compositionally biased region" description="Basic and acidic residues" evidence="1">
    <location>
        <begin position="1"/>
        <end position="13"/>
    </location>
</feature>
<protein>
    <submittedName>
        <fullName evidence="2">Uncharacterized protein</fullName>
    </submittedName>
</protein>
<dbReference type="RefSeq" id="WP_012301466.1">
    <property type="nucleotide sequence ID" value="NC_010424.1"/>
</dbReference>
<name>B1I0V6_DESAP</name>
<sequence>MTHHDQERVETKDQPVGNAEQRRAADPKELTCAACPAGRLFLLPRMLEAAFVAALPVPVARHLRNARRETLLAARCLLDQMLAMQPEPADKTRRKIEIE</sequence>
<gene>
    <name evidence="2" type="ordered locus">Daud_0313</name>
</gene>
<dbReference type="HOGENOM" id="CLU_2315685_0_0_9"/>
<dbReference type="KEGG" id="dau:Daud_0313"/>
<feature type="region of interest" description="Disordered" evidence="1">
    <location>
        <begin position="1"/>
        <end position="28"/>
    </location>
</feature>
<evidence type="ECO:0000313" key="3">
    <source>
        <dbReference type="Proteomes" id="UP000008544"/>
    </source>
</evidence>
<keyword evidence="3" id="KW-1185">Reference proteome</keyword>
<proteinExistence type="predicted"/>
<organism evidence="2 3">
    <name type="scientific">Desulforudis audaxviator (strain MP104C)</name>
    <dbReference type="NCBI Taxonomy" id="477974"/>
    <lineage>
        <taxon>Bacteria</taxon>
        <taxon>Bacillati</taxon>
        <taxon>Bacillota</taxon>
        <taxon>Clostridia</taxon>
        <taxon>Thermoanaerobacterales</taxon>
        <taxon>Candidatus Desulforudaceae</taxon>
        <taxon>Candidatus Desulforudis</taxon>
    </lineage>
</organism>
<reference evidence="2 3" key="2">
    <citation type="journal article" date="2008" name="Science">
        <title>Environmental genomics reveals a single-species ecosystem deep within Earth.</title>
        <authorList>
            <person name="Chivian D."/>
            <person name="Brodie E.L."/>
            <person name="Alm E.J."/>
            <person name="Culley D.E."/>
            <person name="Dehal P.S."/>
            <person name="Desantis T.Z."/>
            <person name="Gihring T.M."/>
            <person name="Lapidus A."/>
            <person name="Lin L.H."/>
            <person name="Lowry S.R."/>
            <person name="Moser D.P."/>
            <person name="Richardson P.M."/>
            <person name="Southam G."/>
            <person name="Wanger G."/>
            <person name="Pratt L.M."/>
            <person name="Andersen G.L."/>
            <person name="Hazen T.C."/>
            <person name="Brockman F.J."/>
            <person name="Arkin A.P."/>
            <person name="Onstott T.C."/>
        </authorList>
    </citation>
    <scope>NUCLEOTIDE SEQUENCE [LARGE SCALE GENOMIC DNA]</scope>
    <source>
        <strain evidence="2 3">MP104C</strain>
    </source>
</reference>
<dbReference type="Proteomes" id="UP000008544">
    <property type="component" value="Chromosome"/>
</dbReference>
<dbReference type="AlphaFoldDB" id="B1I0V6"/>
<reference evidence="3" key="1">
    <citation type="submission" date="2007-10" db="EMBL/GenBank/DDBJ databases">
        <title>Complete sequence of chromosome of Desulforudis audaxviator MP104C.</title>
        <authorList>
            <person name="Copeland A."/>
            <person name="Lucas S."/>
            <person name="Lapidus A."/>
            <person name="Barry K."/>
            <person name="Glavina del Rio T."/>
            <person name="Dalin E."/>
            <person name="Tice H."/>
            <person name="Bruce D."/>
            <person name="Pitluck S."/>
            <person name="Lowry S.R."/>
            <person name="Larimer F."/>
            <person name="Land M.L."/>
            <person name="Hauser L."/>
            <person name="Kyrpides N."/>
            <person name="Ivanova N.N."/>
            <person name="Richardson P."/>
        </authorList>
    </citation>
    <scope>NUCLEOTIDE SEQUENCE [LARGE SCALE GENOMIC DNA]</scope>
    <source>
        <strain evidence="3">MP104C</strain>
    </source>
</reference>
<evidence type="ECO:0000256" key="1">
    <source>
        <dbReference type="SAM" id="MobiDB-lite"/>
    </source>
</evidence>
<accession>B1I0V6</accession>
<dbReference type="STRING" id="477974.Daud_0313"/>
<dbReference type="EMBL" id="CP000860">
    <property type="protein sequence ID" value="ACA58874.1"/>
    <property type="molecule type" value="Genomic_DNA"/>
</dbReference>
<evidence type="ECO:0000313" key="2">
    <source>
        <dbReference type="EMBL" id="ACA58874.1"/>
    </source>
</evidence>